<dbReference type="PANTHER" id="PTHR33618:SF1">
    <property type="entry name" value="LARGE RIBOSOMAL SUBUNIT PROTEIN ML53"/>
    <property type="match status" value="1"/>
</dbReference>
<gene>
    <name evidence="10" type="ORF">LUZ63_014988</name>
</gene>
<evidence type="ECO:0000256" key="9">
    <source>
        <dbReference type="SAM" id="MobiDB-lite"/>
    </source>
</evidence>
<evidence type="ECO:0000256" key="7">
    <source>
        <dbReference type="ARBA" id="ARBA00035180"/>
    </source>
</evidence>
<evidence type="ECO:0000256" key="2">
    <source>
        <dbReference type="ARBA" id="ARBA00005557"/>
    </source>
</evidence>
<sequence length="198" mass="22033">MRVMGSDLAEGGASAPPEENYPPSQENPHLAGYRIPPLFYSLVHSSHSPVSTNRKEKKDYSKQKPREMLKFISKVVIEYNALDPRKAACVELLAQCNARKAKESNPTCVVELHRLPDAAAPPRVVVTYVNGVEEAIDAGATPAQELKQQILDRGRLLETEQMFREAGEPWPVVIPEEEIHQSFPGTKPKKAEEKPQAQ</sequence>
<dbReference type="Pfam" id="PF10780">
    <property type="entry name" value="MRP_L53"/>
    <property type="match status" value="1"/>
</dbReference>
<evidence type="ECO:0000313" key="11">
    <source>
        <dbReference type="Proteomes" id="UP001151287"/>
    </source>
</evidence>
<organism evidence="10 11">
    <name type="scientific">Rhynchospora breviuscula</name>
    <dbReference type="NCBI Taxonomy" id="2022672"/>
    <lineage>
        <taxon>Eukaryota</taxon>
        <taxon>Viridiplantae</taxon>
        <taxon>Streptophyta</taxon>
        <taxon>Embryophyta</taxon>
        <taxon>Tracheophyta</taxon>
        <taxon>Spermatophyta</taxon>
        <taxon>Magnoliopsida</taxon>
        <taxon>Liliopsida</taxon>
        <taxon>Poales</taxon>
        <taxon>Cyperaceae</taxon>
        <taxon>Cyperoideae</taxon>
        <taxon>Rhynchosporeae</taxon>
        <taxon>Rhynchospora</taxon>
    </lineage>
</organism>
<accession>A0A9Q0CBH2</accession>
<dbReference type="Gene3D" id="3.40.30.10">
    <property type="entry name" value="Glutaredoxin"/>
    <property type="match status" value="1"/>
</dbReference>
<dbReference type="Proteomes" id="UP001151287">
    <property type="component" value="Unassembled WGS sequence"/>
</dbReference>
<protein>
    <recommendedName>
        <fullName evidence="7">Large ribosomal subunit protein mL53</fullName>
    </recommendedName>
    <alternativeName>
        <fullName evidence="8">39S ribosomal protein L53, mitochondrial</fullName>
    </alternativeName>
</protein>
<comment type="subcellular location">
    <subcellularLocation>
        <location evidence="1">Mitochondrion</location>
    </subcellularLocation>
</comment>
<dbReference type="InterPro" id="IPR052473">
    <property type="entry name" value="mtLSU_mL53"/>
</dbReference>
<dbReference type="OrthoDB" id="2012048at2759"/>
<feature type="region of interest" description="Disordered" evidence="9">
    <location>
        <begin position="167"/>
        <end position="198"/>
    </location>
</feature>
<reference evidence="10" key="1">
    <citation type="journal article" date="2022" name="Cell">
        <title>Repeat-based holocentromeres influence genome architecture and karyotype evolution.</title>
        <authorList>
            <person name="Hofstatter P.G."/>
            <person name="Thangavel G."/>
            <person name="Lux T."/>
            <person name="Neumann P."/>
            <person name="Vondrak T."/>
            <person name="Novak P."/>
            <person name="Zhang M."/>
            <person name="Costa L."/>
            <person name="Castellani M."/>
            <person name="Scott A."/>
            <person name="Toegelov H."/>
            <person name="Fuchs J."/>
            <person name="Mata-Sucre Y."/>
            <person name="Dias Y."/>
            <person name="Vanzela A.L.L."/>
            <person name="Huettel B."/>
            <person name="Almeida C.C.S."/>
            <person name="Simkova H."/>
            <person name="Souza G."/>
            <person name="Pedrosa-Harand A."/>
            <person name="Macas J."/>
            <person name="Mayer K.F.X."/>
            <person name="Houben A."/>
            <person name="Marques A."/>
        </authorList>
    </citation>
    <scope>NUCLEOTIDE SEQUENCE</scope>
    <source>
        <strain evidence="10">RhyBre1mFocal</strain>
    </source>
</reference>
<evidence type="ECO:0000256" key="1">
    <source>
        <dbReference type="ARBA" id="ARBA00004173"/>
    </source>
</evidence>
<feature type="region of interest" description="Disordered" evidence="9">
    <location>
        <begin position="1"/>
        <end position="32"/>
    </location>
</feature>
<dbReference type="PANTHER" id="PTHR33618">
    <property type="entry name" value="39S RIBOSOMAL PROTEIN L53, MITOCHONDRIAL"/>
    <property type="match status" value="1"/>
</dbReference>
<feature type="compositionally biased region" description="Basic and acidic residues" evidence="9">
    <location>
        <begin position="189"/>
        <end position="198"/>
    </location>
</feature>
<comment type="similarity">
    <text evidence="2">Belongs to the mitochondrion-specific ribosomal protein mL53 family.</text>
</comment>
<name>A0A9Q0CBH2_9POAL</name>
<dbReference type="GO" id="GO:0005762">
    <property type="term" value="C:mitochondrial large ribosomal subunit"/>
    <property type="evidence" value="ECO:0007669"/>
    <property type="project" value="TreeGrafter"/>
</dbReference>
<evidence type="ECO:0000256" key="6">
    <source>
        <dbReference type="ARBA" id="ARBA00023274"/>
    </source>
</evidence>
<evidence type="ECO:0000256" key="4">
    <source>
        <dbReference type="ARBA" id="ARBA00022980"/>
    </source>
</evidence>
<evidence type="ECO:0000256" key="3">
    <source>
        <dbReference type="ARBA" id="ARBA00022946"/>
    </source>
</evidence>
<evidence type="ECO:0000256" key="5">
    <source>
        <dbReference type="ARBA" id="ARBA00023128"/>
    </source>
</evidence>
<dbReference type="InterPro" id="IPR019716">
    <property type="entry name" value="Ribosomal_mL53"/>
</dbReference>
<evidence type="ECO:0000256" key="8">
    <source>
        <dbReference type="ARBA" id="ARBA00042721"/>
    </source>
</evidence>
<proteinExistence type="inferred from homology"/>
<dbReference type="EMBL" id="JAMQYH010000004">
    <property type="protein sequence ID" value="KAJ1690833.1"/>
    <property type="molecule type" value="Genomic_DNA"/>
</dbReference>
<keyword evidence="5" id="KW-0496">Mitochondrion</keyword>
<keyword evidence="11" id="KW-1185">Reference proteome</keyword>
<keyword evidence="6" id="KW-0687">Ribonucleoprotein</keyword>
<keyword evidence="3" id="KW-0809">Transit peptide</keyword>
<evidence type="ECO:0000313" key="10">
    <source>
        <dbReference type="EMBL" id="KAJ1690833.1"/>
    </source>
</evidence>
<keyword evidence="4" id="KW-0689">Ribosomal protein</keyword>
<comment type="caution">
    <text evidence="10">The sequence shown here is derived from an EMBL/GenBank/DDBJ whole genome shotgun (WGS) entry which is preliminary data.</text>
</comment>
<dbReference type="AlphaFoldDB" id="A0A9Q0CBH2"/>